<evidence type="ECO:0000256" key="1">
    <source>
        <dbReference type="SAM" id="MobiDB-lite"/>
    </source>
</evidence>
<evidence type="ECO:0000313" key="4">
    <source>
        <dbReference type="Proteomes" id="UP001159659"/>
    </source>
</evidence>
<dbReference type="InterPro" id="IPR056924">
    <property type="entry name" value="SH3_Tf2-1"/>
</dbReference>
<gene>
    <name evidence="3" type="ORF">PFR002_LOCUS3935</name>
</gene>
<evidence type="ECO:0000313" key="3">
    <source>
        <dbReference type="EMBL" id="CAI5720129.1"/>
    </source>
</evidence>
<dbReference type="AlphaFoldDB" id="A0AAV0TFZ3"/>
<feature type="domain" description="Tf2-1-like SH3-like" evidence="2">
    <location>
        <begin position="114"/>
        <end position="178"/>
    </location>
</feature>
<reference evidence="3" key="1">
    <citation type="submission" date="2022-12" db="EMBL/GenBank/DDBJ databases">
        <authorList>
            <person name="Webb A."/>
        </authorList>
    </citation>
    <scope>NUCLEOTIDE SEQUENCE</scope>
    <source>
        <strain evidence="3">Pf2</strain>
    </source>
</reference>
<dbReference type="EMBL" id="CANTFK010000633">
    <property type="protein sequence ID" value="CAI5720129.1"/>
    <property type="molecule type" value="Genomic_DNA"/>
</dbReference>
<protein>
    <recommendedName>
        <fullName evidence="2">Tf2-1-like SH3-like domain-containing protein</fullName>
    </recommendedName>
</protein>
<proteinExistence type="predicted"/>
<dbReference type="Pfam" id="PF24626">
    <property type="entry name" value="SH3_Tf2-1"/>
    <property type="match status" value="1"/>
</dbReference>
<evidence type="ECO:0000259" key="2">
    <source>
        <dbReference type="Pfam" id="PF24626"/>
    </source>
</evidence>
<name>A0AAV0TFZ3_9STRA</name>
<dbReference type="Proteomes" id="UP001159659">
    <property type="component" value="Unassembled WGS sequence"/>
</dbReference>
<feature type="region of interest" description="Disordered" evidence="1">
    <location>
        <begin position="195"/>
        <end position="231"/>
    </location>
</feature>
<feature type="compositionally biased region" description="Basic and acidic residues" evidence="1">
    <location>
        <begin position="211"/>
        <end position="224"/>
    </location>
</feature>
<comment type="caution">
    <text evidence="3">The sequence shown here is derived from an EMBL/GenBank/DDBJ whole genome shotgun (WGS) entry which is preliminary data.</text>
</comment>
<accession>A0AAV0TFZ3</accession>
<sequence length="265" mass="29604">MVDAKVTEVVPFDFGEEEESKSDDALTDNDAEDVSIVRGITSENSIVLAELVADISAVHSQCTAAKSNESDEDFLLTREAVVRFVQDCIAEAVDKQKRNADNNGRANAQTFIEGDLVLLSTVNLPKHVVTNVGSNKLLPKYIGPFRVLRRLGNTYTIELPRRMRMHPTWYVGRLRPYVQCAASSNDEDIRRFYQSQSDSCGHDPGSISGRLETRSSHDTVRSPEELSPASYSDNEAAVHFPTLRQLFSLDFSWSNPSCRTMSIKR</sequence>
<organism evidence="3 4">
    <name type="scientific">Peronospora farinosa</name>
    <dbReference type="NCBI Taxonomy" id="134698"/>
    <lineage>
        <taxon>Eukaryota</taxon>
        <taxon>Sar</taxon>
        <taxon>Stramenopiles</taxon>
        <taxon>Oomycota</taxon>
        <taxon>Peronosporomycetes</taxon>
        <taxon>Peronosporales</taxon>
        <taxon>Peronosporaceae</taxon>
        <taxon>Peronospora</taxon>
    </lineage>
</organism>